<proteinExistence type="predicted"/>
<organism evidence="2 3">
    <name type="scientific">Paenibacillus profundus</name>
    <dbReference type="NCBI Taxonomy" id="1173085"/>
    <lineage>
        <taxon>Bacteria</taxon>
        <taxon>Bacillati</taxon>
        <taxon>Bacillota</taxon>
        <taxon>Bacilli</taxon>
        <taxon>Bacillales</taxon>
        <taxon>Paenibacillaceae</taxon>
        <taxon>Paenibacillus</taxon>
    </lineage>
</organism>
<dbReference type="InterPro" id="IPR050177">
    <property type="entry name" value="Lipid_A_modif_metabolic_enz"/>
</dbReference>
<feature type="domain" description="NAD-dependent epimerase/dehydratase" evidence="1">
    <location>
        <begin position="16"/>
        <end position="229"/>
    </location>
</feature>
<gene>
    <name evidence="2" type="ORF">LQV63_19125</name>
</gene>
<reference evidence="2 3" key="1">
    <citation type="submission" date="2021-11" db="EMBL/GenBank/DDBJ databases">
        <title>Draft genome sequence of Paenibacillus profundus YoMME, a new Gram-positive bacteria with exoelectrogenic properties.</title>
        <authorList>
            <person name="Hubenova Y."/>
            <person name="Hubenova E."/>
            <person name="Manasiev Y."/>
            <person name="Peykov S."/>
            <person name="Mitov M."/>
        </authorList>
    </citation>
    <scope>NUCLEOTIDE SEQUENCE [LARGE SCALE GENOMIC DNA]</scope>
    <source>
        <strain evidence="2 3">YoMME</strain>
    </source>
</reference>
<accession>A0ABS8YHX7</accession>
<dbReference type="InterPro" id="IPR001509">
    <property type="entry name" value="Epimerase_deHydtase"/>
</dbReference>
<dbReference type="RefSeq" id="WP_233697899.1">
    <property type="nucleotide sequence ID" value="NZ_JAJNBZ010000017.1"/>
</dbReference>
<dbReference type="SUPFAM" id="SSF51735">
    <property type="entry name" value="NAD(P)-binding Rossmann-fold domains"/>
    <property type="match status" value="1"/>
</dbReference>
<dbReference type="InterPro" id="IPR036291">
    <property type="entry name" value="NAD(P)-bd_dom_sf"/>
</dbReference>
<dbReference type="Pfam" id="PF01370">
    <property type="entry name" value="Epimerase"/>
    <property type="match status" value="1"/>
</dbReference>
<dbReference type="PANTHER" id="PTHR43245">
    <property type="entry name" value="BIFUNCTIONAL POLYMYXIN RESISTANCE PROTEIN ARNA"/>
    <property type="match status" value="1"/>
</dbReference>
<dbReference type="Proteomes" id="UP001199916">
    <property type="component" value="Unassembled WGS sequence"/>
</dbReference>
<evidence type="ECO:0000313" key="3">
    <source>
        <dbReference type="Proteomes" id="UP001199916"/>
    </source>
</evidence>
<keyword evidence="3" id="KW-1185">Reference proteome</keyword>
<comment type="caution">
    <text evidence="2">The sequence shown here is derived from an EMBL/GenBank/DDBJ whole genome shotgun (WGS) entry which is preliminary data.</text>
</comment>
<protein>
    <submittedName>
        <fullName evidence="2">NAD-dependent epimerase/dehydratase family protein</fullName>
    </submittedName>
</protein>
<dbReference type="Gene3D" id="3.40.50.720">
    <property type="entry name" value="NAD(P)-binding Rossmann-like Domain"/>
    <property type="match status" value="1"/>
</dbReference>
<sequence length="312" mass="34722">MERIELESKAEHALRVLVTGATGFLGSYIVKALLRDGHHVIALKRSFSDCRRISGVLPDIATADLDGAELEAIVAQHAPIDAVVHAATLYGRDEAPFSSLMEANVSFPLRLLETAVSNGAKLFLNTDTFINREPLDYKYLIGYTLSKKHFAEWGREAALKGAVRFINVKLEHVFGPLDNDDKFTSYVVRSCVANVPELKLTPGLQARDFIYVADAADAYALLLRRSAARDSEPFRQYDLGTGRAIEVREFVRHVHRLARSQTLLQFGALPYREHEMMHSQADIEPLTALGWSSRVGLQEGIQAMIDEAAYSH</sequence>
<dbReference type="PANTHER" id="PTHR43245:SF13">
    <property type="entry name" value="UDP-D-APIOSE_UDP-D-XYLOSE SYNTHASE 2"/>
    <property type="match status" value="1"/>
</dbReference>
<dbReference type="EMBL" id="JAJNBZ010000017">
    <property type="protein sequence ID" value="MCE5171416.1"/>
    <property type="molecule type" value="Genomic_DNA"/>
</dbReference>
<name>A0ABS8YHX7_9BACL</name>
<evidence type="ECO:0000313" key="2">
    <source>
        <dbReference type="EMBL" id="MCE5171416.1"/>
    </source>
</evidence>
<evidence type="ECO:0000259" key="1">
    <source>
        <dbReference type="Pfam" id="PF01370"/>
    </source>
</evidence>